<sequence>MGHMTLEQPIAATRPSFAEVLGVTNAPHALDFPLGMTDRDEDPFSGHKPRHYTREPRQREARRRRPSYGTVDAQEFYPASACVFVASACVQRSGHMDNMKLERYLNDSFGKFGAVFIKIRRDKDNMPFAFRQYTIRRESTDADYERIAPQVLST</sequence>
<name>A0ABR2JGR7_9PEZI</name>
<gene>
    <name evidence="2" type="ORF">PGQ11_001971</name>
</gene>
<accession>A0ABR2JGR7</accession>
<keyword evidence="3" id="KW-1185">Reference proteome</keyword>
<protein>
    <submittedName>
        <fullName evidence="2">RNA recognition domain-containing protein</fullName>
    </submittedName>
</protein>
<proteinExistence type="predicted"/>
<reference evidence="2 3" key="1">
    <citation type="journal article" date="2024" name="IMA Fungus">
        <title>Apiospora arundinis, a panoply of carbohydrate-active enzymes and secondary metabolites.</title>
        <authorList>
            <person name="Sorensen T."/>
            <person name="Petersen C."/>
            <person name="Muurmann A.T."/>
            <person name="Christiansen J.V."/>
            <person name="Brundto M.L."/>
            <person name="Overgaard C.K."/>
            <person name="Boysen A.T."/>
            <person name="Wollenberg R.D."/>
            <person name="Larsen T.O."/>
            <person name="Sorensen J.L."/>
            <person name="Nielsen K.L."/>
            <person name="Sondergaard T.E."/>
        </authorList>
    </citation>
    <scope>NUCLEOTIDE SEQUENCE [LARGE SCALE GENOMIC DNA]</scope>
    <source>
        <strain evidence="2 3">AAU 773</strain>
    </source>
</reference>
<dbReference type="EMBL" id="JAPCWZ010000002">
    <property type="protein sequence ID" value="KAK8877025.1"/>
    <property type="molecule type" value="Genomic_DNA"/>
</dbReference>
<feature type="region of interest" description="Disordered" evidence="1">
    <location>
        <begin position="32"/>
        <end position="69"/>
    </location>
</feature>
<evidence type="ECO:0000256" key="1">
    <source>
        <dbReference type="SAM" id="MobiDB-lite"/>
    </source>
</evidence>
<organism evidence="2 3">
    <name type="scientific">Apiospora arundinis</name>
    <dbReference type="NCBI Taxonomy" id="335852"/>
    <lineage>
        <taxon>Eukaryota</taxon>
        <taxon>Fungi</taxon>
        <taxon>Dikarya</taxon>
        <taxon>Ascomycota</taxon>
        <taxon>Pezizomycotina</taxon>
        <taxon>Sordariomycetes</taxon>
        <taxon>Xylariomycetidae</taxon>
        <taxon>Amphisphaeriales</taxon>
        <taxon>Apiosporaceae</taxon>
        <taxon>Apiospora</taxon>
    </lineage>
</organism>
<evidence type="ECO:0000313" key="2">
    <source>
        <dbReference type="EMBL" id="KAK8877025.1"/>
    </source>
</evidence>
<comment type="caution">
    <text evidence="2">The sequence shown here is derived from an EMBL/GenBank/DDBJ whole genome shotgun (WGS) entry which is preliminary data.</text>
</comment>
<dbReference type="Proteomes" id="UP001390339">
    <property type="component" value="Unassembled WGS sequence"/>
</dbReference>
<evidence type="ECO:0000313" key="3">
    <source>
        <dbReference type="Proteomes" id="UP001390339"/>
    </source>
</evidence>